<evidence type="ECO:0000313" key="1">
    <source>
        <dbReference type="EMBL" id="MEQ2204542.1"/>
    </source>
</evidence>
<proteinExistence type="predicted"/>
<accession>A0ABV0R8V3</accession>
<reference evidence="1 2" key="1">
    <citation type="submission" date="2021-06" db="EMBL/GenBank/DDBJ databases">
        <authorList>
            <person name="Palmer J.M."/>
        </authorList>
    </citation>
    <scope>NUCLEOTIDE SEQUENCE [LARGE SCALE GENOMIC DNA]</scope>
    <source>
        <strain evidence="1 2">XC_2019</strain>
        <tissue evidence="1">Muscle</tissue>
    </source>
</reference>
<name>A0ABV0R8V3_9TELE</name>
<gene>
    <name evidence="1" type="ORF">XENOCAPTIV_014917</name>
</gene>
<keyword evidence="2" id="KW-1185">Reference proteome</keyword>
<comment type="caution">
    <text evidence="1">The sequence shown here is derived from an EMBL/GenBank/DDBJ whole genome shotgun (WGS) entry which is preliminary data.</text>
</comment>
<organism evidence="1 2">
    <name type="scientific">Xenoophorus captivus</name>
    <dbReference type="NCBI Taxonomy" id="1517983"/>
    <lineage>
        <taxon>Eukaryota</taxon>
        <taxon>Metazoa</taxon>
        <taxon>Chordata</taxon>
        <taxon>Craniata</taxon>
        <taxon>Vertebrata</taxon>
        <taxon>Euteleostomi</taxon>
        <taxon>Actinopterygii</taxon>
        <taxon>Neopterygii</taxon>
        <taxon>Teleostei</taxon>
        <taxon>Neoteleostei</taxon>
        <taxon>Acanthomorphata</taxon>
        <taxon>Ovalentaria</taxon>
        <taxon>Atherinomorphae</taxon>
        <taxon>Cyprinodontiformes</taxon>
        <taxon>Goodeidae</taxon>
        <taxon>Xenoophorus</taxon>
    </lineage>
</organism>
<evidence type="ECO:0000313" key="2">
    <source>
        <dbReference type="Proteomes" id="UP001434883"/>
    </source>
</evidence>
<sequence length="99" mass="10669">MPKKSGFYFIIKISQIFCSPAPQEVSVLPDIALGHLLYSLTGVPPQSNSPPATVPESGHTLHAQGCLTPELYFGAGPVLMWSKCQKGLISPFNKLSQTK</sequence>
<protein>
    <submittedName>
        <fullName evidence="1">Uncharacterized protein</fullName>
    </submittedName>
</protein>
<dbReference type="Proteomes" id="UP001434883">
    <property type="component" value="Unassembled WGS sequence"/>
</dbReference>
<dbReference type="EMBL" id="JAHRIN010036697">
    <property type="protein sequence ID" value="MEQ2204542.1"/>
    <property type="molecule type" value="Genomic_DNA"/>
</dbReference>